<dbReference type="EMBL" id="CP155573">
    <property type="protein sequence ID" value="XFO68655.1"/>
    <property type="molecule type" value="Genomic_DNA"/>
</dbReference>
<dbReference type="InterPro" id="IPR010982">
    <property type="entry name" value="Lambda_DNA-bd_dom_sf"/>
</dbReference>
<keyword evidence="2" id="KW-1185">Reference proteome</keyword>
<accession>A0ABZ3ISU5</accession>
<evidence type="ECO:0000313" key="1">
    <source>
        <dbReference type="EMBL" id="XFO68655.1"/>
    </source>
</evidence>
<protein>
    <recommendedName>
        <fullName evidence="3">HTH cro/C1-type domain-containing protein</fullName>
    </recommendedName>
</protein>
<organism evidence="1 2">
    <name type="scientific">Sporomusa silvacetica DSM 10669</name>
    <dbReference type="NCBI Taxonomy" id="1123289"/>
    <lineage>
        <taxon>Bacteria</taxon>
        <taxon>Bacillati</taxon>
        <taxon>Bacillota</taxon>
        <taxon>Negativicutes</taxon>
        <taxon>Selenomonadales</taxon>
        <taxon>Sporomusaceae</taxon>
        <taxon>Sporomusa</taxon>
    </lineage>
</organism>
<evidence type="ECO:0008006" key="3">
    <source>
        <dbReference type="Google" id="ProtNLM"/>
    </source>
</evidence>
<dbReference type="Proteomes" id="UP000216752">
    <property type="component" value="Chromosome"/>
</dbReference>
<gene>
    <name evidence="1" type="ORF">SPSIL_048780</name>
</gene>
<dbReference type="SUPFAM" id="SSF47413">
    <property type="entry name" value="lambda repressor-like DNA-binding domains"/>
    <property type="match status" value="1"/>
</dbReference>
<proteinExistence type="predicted"/>
<evidence type="ECO:0000313" key="2">
    <source>
        <dbReference type="Proteomes" id="UP000216752"/>
    </source>
</evidence>
<sequence>MVDIDREPRYNGNSNVTVKGDDIMLNDKEIGQRIALLREEKEYTQEQISLLLNVTP</sequence>
<reference evidence="1" key="1">
    <citation type="submission" date="2024-05" db="EMBL/GenBank/DDBJ databases">
        <title>Isolation and characterization of Sporomusa carbonis sp. nov., a carboxydotrophic hydrogenogen in the genus of Sporomusa isolated from a charcoal burning pile.</title>
        <authorList>
            <person name="Boeer T."/>
            <person name="Rosenbaum F."/>
            <person name="Eysell L."/>
            <person name="Mueller V."/>
            <person name="Daniel R."/>
            <person name="Poehlein A."/>
        </authorList>
    </citation>
    <scope>NUCLEOTIDE SEQUENCE [LARGE SCALE GENOMIC DNA]</scope>
    <source>
        <strain evidence="1">DSM 10669</strain>
    </source>
</reference>
<name>A0ABZ3ISU5_9FIRM</name>